<comment type="caution">
    <text evidence="2">The sequence shown here is derived from an EMBL/GenBank/DDBJ whole genome shotgun (WGS) entry which is preliminary data.</text>
</comment>
<dbReference type="AlphaFoldDB" id="A0A3N4QBU2"/>
<protein>
    <submittedName>
        <fullName evidence="2">Uncharacterized protein</fullName>
    </submittedName>
</protein>
<dbReference type="RefSeq" id="WP_123848222.1">
    <property type="nucleotide sequence ID" value="NZ_RPDH01000002.1"/>
</dbReference>
<dbReference type="OrthoDB" id="513141at2"/>
<sequence>MIVLKNLFAVLLFTLCVSFTPPHHGWANYDQTKTLDYTGVIESSVYENPHATIKVVQDKKVWTVILAPVTRMRDRGVKADMVKKGRSLRVVGYPHKEIKDEMRAERIFIDGNKYELR</sequence>
<gene>
    <name evidence="2" type="ORF">EGT74_19675</name>
</gene>
<organism evidence="2 3">
    <name type="scientific">Chitinophaga lutea</name>
    <dbReference type="NCBI Taxonomy" id="2488634"/>
    <lineage>
        <taxon>Bacteria</taxon>
        <taxon>Pseudomonadati</taxon>
        <taxon>Bacteroidota</taxon>
        <taxon>Chitinophagia</taxon>
        <taxon>Chitinophagales</taxon>
        <taxon>Chitinophagaceae</taxon>
        <taxon>Chitinophaga</taxon>
    </lineage>
</organism>
<reference evidence="2 3" key="1">
    <citation type="submission" date="2018-11" db="EMBL/GenBank/DDBJ databases">
        <title>Chitinophaga lutea sp.nov., isolate from arsenic contaminated soil.</title>
        <authorList>
            <person name="Zong Y."/>
        </authorList>
    </citation>
    <scope>NUCLEOTIDE SEQUENCE [LARGE SCALE GENOMIC DNA]</scope>
    <source>
        <strain evidence="2 3">ZY74</strain>
    </source>
</reference>
<feature type="chain" id="PRO_5018211882" evidence="1">
    <location>
        <begin position="25"/>
        <end position="117"/>
    </location>
</feature>
<dbReference type="Proteomes" id="UP000278351">
    <property type="component" value="Unassembled WGS sequence"/>
</dbReference>
<dbReference type="Pfam" id="PF19649">
    <property type="entry name" value="DUF6152"/>
    <property type="match status" value="1"/>
</dbReference>
<proteinExistence type="predicted"/>
<evidence type="ECO:0000313" key="3">
    <source>
        <dbReference type="Proteomes" id="UP000278351"/>
    </source>
</evidence>
<dbReference type="EMBL" id="RPDH01000002">
    <property type="protein sequence ID" value="RPE09224.1"/>
    <property type="molecule type" value="Genomic_DNA"/>
</dbReference>
<keyword evidence="1" id="KW-0732">Signal</keyword>
<keyword evidence="3" id="KW-1185">Reference proteome</keyword>
<evidence type="ECO:0000256" key="1">
    <source>
        <dbReference type="SAM" id="SignalP"/>
    </source>
</evidence>
<accession>A0A3N4QBU2</accession>
<dbReference type="InterPro" id="IPR046150">
    <property type="entry name" value="DUF6152"/>
</dbReference>
<evidence type="ECO:0000313" key="2">
    <source>
        <dbReference type="EMBL" id="RPE09224.1"/>
    </source>
</evidence>
<name>A0A3N4QBU2_9BACT</name>
<feature type="signal peptide" evidence="1">
    <location>
        <begin position="1"/>
        <end position="24"/>
    </location>
</feature>